<dbReference type="Proteomes" id="UP000237819">
    <property type="component" value="Unassembled WGS sequence"/>
</dbReference>
<evidence type="ECO:0000313" key="2">
    <source>
        <dbReference type="Proteomes" id="UP000237819"/>
    </source>
</evidence>
<proteinExistence type="predicted"/>
<organism evidence="1 2">
    <name type="scientific">Blastopirellula marina</name>
    <dbReference type="NCBI Taxonomy" id="124"/>
    <lineage>
        <taxon>Bacteria</taxon>
        <taxon>Pseudomonadati</taxon>
        <taxon>Planctomycetota</taxon>
        <taxon>Planctomycetia</taxon>
        <taxon>Pirellulales</taxon>
        <taxon>Pirellulaceae</taxon>
        <taxon>Blastopirellula</taxon>
    </lineage>
</organism>
<reference evidence="1 2" key="1">
    <citation type="submission" date="2018-02" db="EMBL/GenBank/DDBJ databases">
        <title>Comparative genomes isolates from brazilian mangrove.</title>
        <authorList>
            <person name="Araujo J.E."/>
            <person name="Taketani R.G."/>
            <person name="Silva M.C.P."/>
            <person name="Loureco M.V."/>
            <person name="Andreote F.D."/>
        </authorList>
    </citation>
    <scope>NUCLEOTIDE SEQUENCE [LARGE SCALE GENOMIC DNA]</scope>
    <source>
        <strain evidence="1 2">Nap-Phe MGV</strain>
    </source>
</reference>
<dbReference type="OrthoDB" id="279836at2"/>
<name>A0A2S8GLT3_9BACT</name>
<comment type="caution">
    <text evidence="1">The sequence shown here is derived from an EMBL/GenBank/DDBJ whole genome shotgun (WGS) entry which is preliminary data.</text>
</comment>
<accession>A0A2S8GLT3</accession>
<protein>
    <submittedName>
        <fullName evidence="1">Uncharacterized protein</fullName>
    </submittedName>
</protein>
<dbReference type="EMBL" id="PUHZ01000015">
    <property type="protein sequence ID" value="PQO45281.1"/>
    <property type="molecule type" value="Genomic_DNA"/>
</dbReference>
<gene>
    <name evidence="1" type="ORF">C5Y93_15100</name>
</gene>
<dbReference type="RefSeq" id="WP_105336261.1">
    <property type="nucleotide sequence ID" value="NZ_PUHZ01000015.1"/>
</dbReference>
<sequence length="132" mass="15076">MPELTIVLQRQIPGLDPHVDSRVISESEPILERLARRLNVVPLMEFYSQDPVKAVELMLGHPVDPGQIELPERNWFSSQQGLETVQTLREHLQKHPASVPDPMGVLAELTQWREVLTRASQENVPWHVGVEH</sequence>
<evidence type="ECO:0000313" key="1">
    <source>
        <dbReference type="EMBL" id="PQO45281.1"/>
    </source>
</evidence>
<dbReference type="AlphaFoldDB" id="A0A2S8GLT3"/>